<keyword evidence="4" id="KW-1185">Reference proteome</keyword>
<dbReference type="Gene3D" id="3.20.20.370">
    <property type="entry name" value="Glycoside hydrolase/deacetylase"/>
    <property type="match status" value="1"/>
</dbReference>
<feature type="chain" id="PRO_5008889868" description="NodB homology domain-containing protein" evidence="1">
    <location>
        <begin position="20"/>
        <end position="377"/>
    </location>
</feature>
<proteinExistence type="predicted"/>
<dbReference type="GO" id="GO:0005975">
    <property type="term" value="P:carbohydrate metabolic process"/>
    <property type="evidence" value="ECO:0007669"/>
    <property type="project" value="InterPro"/>
</dbReference>
<dbReference type="EMBL" id="LUGH01000005">
    <property type="protein sequence ID" value="OBZ91709.1"/>
    <property type="molecule type" value="Genomic_DNA"/>
</dbReference>
<dbReference type="CDD" id="cd10919">
    <property type="entry name" value="CE4_CDA_like"/>
    <property type="match status" value="1"/>
</dbReference>
<name>A0A1C7NRZ8_9FUNG</name>
<dbReference type="Pfam" id="PF01522">
    <property type="entry name" value="Polysacc_deac_1"/>
    <property type="match status" value="1"/>
</dbReference>
<dbReference type="Proteomes" id="UP000093000">
    <property type="component" value="Unassembled WGS sequence"/>
</dbReference>
<evidence type="ECO:0000313" key="3">
    <source>
        <dbReference type="EMBL" id="OBZ91709.1"/>
    </source>
</evidence>
<dbReference type="InterPro" id="IPR011330">
    <property type="entry name" value="Glyco_hydro/deAcase_b/a-brl"/>
</dbReference>
<dbReference type="InterPro" id="IPR002509">
    <property type="entry name" value="NODB_dom"/>
</dbReference>
<dbReference type="GO" id="GO:0016810">
    <property type="term" value="F:hydrolase activity, acting on carbon-nitrogen (but not peptide) bonds"/>
    <property type="evidence" value="ECO:0007669"/>
    <property type="project" value="InterPro"/>
</dbReference>
<sequence length="377" mass="40738">MRSLSIVASIALFIGTVVAQEGATVPVSTSAGTSSYSCDPNSCKIENNCLCASQKPPGGLSPSDTPQFVTVTYDDSVQASLMDTANALINVTNPNGCPGHGTWFVSMQYTDFSLVQQWYAAGNEVADQLCSHTFSHVGSPSSQEIASCKTMLNAYGGIPSSKIQGFRAPFLNYTKDTLNTLNQQGFLYDSSASAVTDDMYWPYTLDSGMANDCWTGICAAGQVKLPGLWEIPMYSVLDNASIPQLMDVYLAGTPADVTTWSQAAFDKHYNGNRQPFGIYVHPTHLTTYPGGADPKDLLKGVVDFIQEIAAKPNVWFVTNQQLLQYMKNPVKASELGKQDYMQCKQPVIPKEICNGLDDDHNGTIDDGLVNSCNFGTS</sequence>
<feature type="signal peptide" evidence="1">
    <location>
        <begin position="1"/>
        <end position="19"/>
    </location>
</feature>
<accession>A0A1C7NRZ8</accession>
<dbReference type="InterPro" id="IPR052740">
    <property type="entry name" value="CE4"/>
</dbReference>
<comment type="caution">
    <text evidence="3">The sequence shown here is derived from an EMBL/GenBank/DDBJ whole genome shotgun (WGS) entry which is preliminary data.</text>
</comment>
<dbReference type="PANTHER" id="PTHR45985:SF3">
    <property type="entry name" value="CHITIN DEACETYLASE-LIKE 4"/>
    <property type="match status" value="1"/>
</dbReference>
<protein>
    <recommendedName>
        <fullName evidence="2">NodB homology domain-containing protein</fullName>
    </recommendedName>
</protein>
<dbReference type="STRING" id="101091.A0A1C7NRZ8"/>
<dbReference type="SUPFAM" id="SSF88713">
    <property type="entry name" value="Glycoside hydrolase/deacetylase"/>
    <property type="match status" value="1"/>
</dbReference>
<evidence type="ECO:0000313" key="4">
    <source>
        <dbReference type="Proteomes" id="UP000093000"/>
    </source>
</evidence>
<gene>
    <name evidence="3" type="ORF">A0J61_00277</name>
</gene>
<reference evidence="3 4" key="1">
    <citation type="submission" date="2016-03" db="EMBL/GenBank/DDBJ databases">
        <title>Choanephora cucurbitarum.</title>
        <authorList>
            <person name="Min B."/>
            <person name="Park H."/>
            <person name="Park J.-H."/>
            <person name="Shin H.-D."/>
            <person name="Choi I.-G."/>
        </authorList>
    </citation>
    <scope>NUCLEOTIDE SEQUENCE [LARGE SCALE GENOMIC DNA]</scope>
    <source>
        <strain evidence="3 4">KUS-F28377</strain>
    </source>
</reference>
<feature type="domain" description="NodB homology" evidence="2">
    <location>
        <begin position="66"/>
        <end position="186"/>
    </location>
</feature>
<feature type="non-terminal residue" evidence="3">
    <location>
        <position position="377"/>
    </location>
</feature>
<dbReference type="OrthoDB" id="504708at2759"/>
<dbReference type="AlphaFoldDB" id="A0A1C7NRZ8"/>
<dbReference type="PANTHER" id="PTHR45985">
    <property type="match status" value="1"/>
</dbReference>
<evidence type="ECO:0000259" key="2">
    <source>
        <dbReference type="Pfam" id="PF01522"/>
    </source>
</evidence>
<dbReference type="InParanoid" id="A0A1C7NRZ8"/>
<organism evidence="3 4">
    <name type="scientific">Choanephora cucurbitarum</name>
    <dbReference type="NCBI Taxonomy" id="101091"/>
    <lineage>
        <taxon>Eukaryota</taxon>
        <taxon>Fungi</taxon>
        <taxon>Fungi incertae sedis</taxon>
        <taxon>Mucoromycota</taxon>
        <taxon>Mucoromycotina</taxon>
        <taxon>Mucoromycetes</taxon>
        <taxon>Mucorales</taxon>
        <taxon>Mucorineae</taxon>
        <taxon>Choanephoraceae</taxon>
        <taxon>Choanephoroideae</taxon>
        <taxon>Choanephora</taxon>
    </lineage>
</organism>
<keyword evidence="1" id="KW-0732">Signal</keyword>
<evidence type="ECO:0000256" key="1">
    <source>
        <dbReference type="SAM" id="SignalP"/>
    </source>
</evidence>